<organism evidence="1 2">
    <name type="scientific">Nitrosopumilus ureiphilus</name>
    <dbReference type="NCBI Taxonomy" id="1470067"/>
    <lineage>
        <taxon>Archaea</taxon>
        <taxon>Nitrososphaerota</taxon>
        <taxon>Nitrososphaeria</taxon>
        <taxon>Nitrosopumilales</taxon>
        <taxon>Nitrosopumilaceae</taxon>
        <taxon>Nitrosopumilus</taxon>
    </lineage>
</organism>
<evidence type="ECO:0000313" key="1">
    <source>
        <dbReference type="EMBL" id="QLH06325.1"/>
    </source>
</evidence>
<keyword evidence="2" id="KW-1185">Reference proteome</keyword>
<evidence type="ECO:0000313" key="2">
    <source>
        <dbReference type="Proteomes" id="UP000509478"/>
    </source>
</evidence>
<dbReference type="KEGG" id="nue:C5F50_03970"/>
<name>A0A7D5RG50_9ARCH</name>
<dbReference type="EMBL" id="CP026995">
    <property type="protein sequence ID" value="QLH06325.1"/>
    <property type="molecule type" value="Genomic_DNA"/>
</dbReference>
<protein>
    <submittedName>
        <fullName evidence="1">Uncharacterized protein</fullName>
    </submittedName>
</protein>
<dbReference type="GeneID" id="56067197"/>
<reference evidence="1 2" key="1">
    <citation type="submission" date="2018-02" db="EMBL/GenBank/DDBJ databases">
        <title>Complete genome of Nitrosopumilus ureaphilus PS0.</title>
        <authorList>
            <person name="Qin W."/>
            <person name="Zheng Y."/>
            <person name="Stahl D.A."/>
        </authorList>
    </citation>
    <scope>NUCLEOTIDE SEQUENCE [LARGE SCALE GENOMIC DNA]</scope>
    <source>
        <strain evidence="1 2">PS0</strain>
    </source>
</reference>
<gene>
    <name evidence="1" type="ORF">C5F50_03970</name>
</gene>
<dbReference type="Proteomes" id="UP000509478">
    <property type="component" value="Chromosome"/>
</dbReference>
<accession>A0A7D5RG50</accession>
<dbReference type="RefSeq" id="WP_179372398.1">
    <property type="nucleotide sequence ID" value="NZ_CP026995.1"/>
</dbReference>
<proteinExistence type="predicted"/>
<dbReference type="OrthoDB" id="8852at2157"/>
<dbReference type="AlphaFoldDB" id="A0A7D5RG50"/>
<sequence length="97" mass="11312">MSITQSINGNEEKPLNMILDEIPRSRIAIICDHDGNVLWNSIPNNTFSYLTADETMESLKRSLESWKNVMSHHPRLGRANMQLLHMRKSRELRTYSK</sequence>